<comment type="caution">
    <text evidence="1">The sequence shown here is derived from an EMBL/GenBank/DDBJ whole genome shotgun (WGS) entry which is preliminary data.</text>
</comment>
<name>A0A1B8HDD4_9GAMM</name>
<gene>
    <name evidence="1" type="ORF">AYY18_19615</name>
</gene>
<accession>A0A1B8HDD4</accession>
<dbReference type="RefSeq" id="WP_067403204.1">
    <property type="nucleotide sequence ID" value="NZ_LZEY01000024.1"/>
</dbReference>
<reference evidence="2" key="1">
    <citation type="submission" date="2016-06" db="EMBL/GenBank/DDBJ databases">
        <authorList>
            <person name="Butler K."/>
        </authorList>
    </citation>
    <scope>NUCLEOTIDE SEQUENCE [LARGE SCALE GENOMIC DNA]</scope>
    <source>
        <strain evidence="2">GCSL-Mp20</strain>
    </source>
</reference>
<dbReference type="Proteomes" id="UP000092377">
    <property type="component" value="Unassembled WGS sequence"/>
</dbReference>
<evidence type="ECO:0000313" key="1">
    <source>
        <dbReference type="EMBL" id="OBU07093.1"/>
    </source>
</evidence>
<organism evidence="1 2">
    <name type="scientific">Morganella psychrotolerans</name>
    <dbReference type="NCBI Taxonomy" id="368603"/>
    <lineage>
        <taxon>Bacteria</taxon>
        <taxon>Pseudomonadati</taxon>
        <taxon>Pseudomonadota</taxon>
        <taxon>Gammaproteobacteria</taxon>
        <taxon>Enterobacterales</taxon>
        <taxon>Morganellaceae</taxon>
        <taxon>Morganella</taxon>
    </lineage>
</organism>
<dbReference type="EMBL" id="LZEY01000024">
    <property type="protein sequence ID" value="OBU07093.1"/>
    <property type="molecule type" value="Genomic_DNA"/>
</dbReference>
<evidence type="ECO:0000313" key="2">
    <source>
        <dbReference type="Proteomes" id="UP000092377"/>
    </source>
</evidence>
<dbReference type="AlphaFoldDB" id="A0A1B8HDD4"/>
<keyword evidence="2" id="KW-1185">Reference proteome</keyword>
<proteinExistence type="predicted"/>
<protein>
    <submittedName>
        <fullName evidence="1">Uncharacterized protein</fullName>
    </submittedName>
</protein>
<sequence>MKFEEQRQRVSSIQKLLSRVNHMLENPKIKLLDSLELQDERTRLLGEWDREIKIMWAMPEYSGRFKLQA</sequence>